<dbReference type="PANTHER" id="PTHR42899:SF1">
    <property type="entry name" value="SPERMATOGENESIS-ASSOCIATED PROTEIN 20"/>
    <property type="match status" value="1"/>
</dbReference>
<dbReference type="InterPro" id="IPR024705">
    <property type="entry name" value="Ssp411"/>
</dbReference>
<gene>
    <name evidence="3" type="ORF">GRX03_01495</name>
</gene>
<dbReference type="InterPro" id="IPR004879">
    <property type="entry name" value="Ssp411-like_TRX"/>
</dbReference>
<dbReference type="EMBL" id="WUUT01000001">
    <property type="protein sequence ID" value="MXR50284.1"/>
    <property type="molecule type" value="Genomic_DNA"/>
</dbReference>
<dbReference type="Pfam" id="PF03190">
    <property type="entry name" value="Thioredox_DsbH"/>
    <property type="match status" value="1"/>
</dbReference>
<evidence type="ECO:0000313" key="3">
    <source>
        <dbReference type="EMBL" id="MXR50284.1"/>
    </source>
</evidence>
<dbReference type="PIRSF" id="PIRSF006402">
    <property type="entry name" value="UCP006402_thioredoxin"/>
    <property type="match status" value="1"/>
</dbReference>
<proteinExistence type="predicted"/>
<dbReference type="PANTHER" id="PTHR42899">
    <property type="entry name" value="SPERMATOGENESIS-ASSOCIATED PROTEIN 20"/>
    <property type="match status" value="1"/>
</dbReference>
<comment type="caution">
    <text evidence="3">The sequence shown here is derived from an EMBL/GenBank/DDBJ whole genome shotgun (WGS) entry which is preliminary data.</text>
</comment>
<dbReference type="RefSeq" id="WP_159762431.1">
    <property type="nucleotide sequence ID" value="NZ_WUUT01000001.1"/>
</dbReference>
<accession>A0A6B0SXM4</accession>
<dbReference type="Proteomes" id="UP000466535">
    <property type="component" value="Unassembled WGS sequence"/>
</dbReference>
<dbReference type="InterPro" id="IPR008928">
    <property type="entry name" value="6-hairpin_glycosidase_sf"/>
</dbReference>
<sequence>MTDGADATKVEWNDWGRQAFETAERTGKPVLLALVTSWAEECAEMDETTYAEPRIAANINDGFVPVRVDADRHPRVRERYNMGGFPSTVFLTPSGDILTGATLLGVDGFRGILDSVRETWDSKGEAAGSKPRAVRDETPPAGEIDDRIEEHMIEQLLGAYDDEFGGWGTDAKFPMPRTIEFALVRARDQATRTLEAVQTHLLDTYDGGFYRVARNRNWGAARREKLLDENAAIIRAFAHGYRYTGDETYREAAESGVEYLTTTLWTGDAFAASQGGDEEYFTLDPTAREDADSPPVDETILADRNGLAIDGLLQYVAYTDDDRAREYARRAREHVVETLVDDGEVTHFIADDETGESGLLLDQARLLTGLTTSWEVLGEPGPAVEVADWTLDTLKADSGEFHDGPVSDVALLDTPLSPLDTNVNTAQALLDLALLTGDTRYEAAAREAIEAFAGAADRMGVEVAEFASAAARLQSPQVIEVGTEAGSDLHRAALRLADHETVVAPRASERAGAAAETPDGTARLVVDGDEQGTADSPEALESLLVE</sequence>
<feature type="compositionally biased region" description="Basic and acidic residues" evidence="1">
    <location>
        <begin position="133"/>
        <end position="142"/>
    </location>
</feature>
<feature type="region of interest" description="Disordered" evidence="1">
    <location>
        <begin position="121"/>
        <end position="142"/>
    </location>
</feature>
<reference evidence="3 4" key="1">
    <citation type="submission" date="2019-12" db="EMBL/GenBank/DDBJ databases">
        <title>Isolation and characterization of three novel carbon monoxide-oxidizing members of Halobacteria from salione crusts and soils.</title>
        <authorList>
            <person name="Myers M.R."/>
            <person name="King G.M."/>
        </authorList>
    </citation>
    <scope>NUCLEOTIDE SEQUENCE [LARGE SCALE GENOMIC DNA]</scope>
    <source>
        <strain evidence="3 4">WSH3</strain>
    </source>
</reference>
<dbReference type="GO" id="GO:0005975">
    <property type="term" value="P:carbohydrate metabolic process"/>
    <property type="evidence" value="ECO:0007669"/>
    <property type="project" value="InterPro"/>
</dbReference>
<keyword evidence="4" id="KW-1185">Reference proteome</keyword>
<protein>
    <submittedName>
        <fullName evidence="3">DUF255 domain-containing protein</fullName>
    </submittedName>
</protein>
<evidence type="ECO:0000259" key="2">
    <source>
        <dbReference type="Pfam" id="PF03190"/>
    </source>
</evidence>
<feature type="region of interest" description="Disordered" evidence="1">
    <location>
        <begin position="505"/>
        <end position="546"/>
    </location>
</feature>
<dbReference type="Gene3D" id="3.40.30.10">
    <property type="entry name" value="Glutaredoxin"/>
    <property type="match status" value="1"/>
</dbReference>
<dbReference type="InterPro" id="IPR012341">
    <property type="entry name" value="6hp_glycosidase-like_sf"/>
</dbReference>
<feature type="domain" description="Spermatogenesis-associated protein 20-like TRX" evidence="2">
    <location>
        <begin position="8"/>
        <end position="128"/>
    </location>
</feature>
<dbReference type="SUPFAM" id="SSF48208">
    <property type="entry name" value="Six-hairpin glycosidases"/>
    <property type="match status" value="1"/>
</dbReference>
<dbReference type="AlphaFoldDB" id="A0A6B0SXM4"/>
<evidence type="ECO:0000256" key="1">
    <source>
        <dbReference type="SAM" id="MobiDB-lite"/>
    </source>
</evidence>
<dbReference type="SUPFAM" id="SSF52833">
    <property type="entry name" value="Thioredoxin-like"/>
    <property type="match status" value="1"/>
</dbReference>
<organism evidence="3 4">
    <name type="scientific">Halovenus carboxidivorans</name>
    <dbReference type="NCBI Taxonomy" id="2692199"/>
    <lineage>
        <taxon>Archaea</taxon>
        <taxon>Methanobacteriati</taxon>
        <taxon>Methanobacteriota</taxon>
        <taxon>Stenosarchaea group</taxon>
        <taxon>Halobacteria</taxon>
        <taxon>Halobacteriales</taxon>
        <taxon>Haloarculaceae</taxon>
        <taxon>Halovenus</taxon>
    </lineage>
</organism>
<evidence type="ECO:0000313" key="4">
    <source>
        <dbReference type="Proteomes" id="UP000466535"/>
    </source>
</evidence>
<dbReference type="Gene3D" id="1.50.10.10">
    <property type="match status" value="1"/>
</dbReference>
<dbReference type="OrthoDB" id="202131at2157"/>
<feature type="compositionally biased region" description="Low complexity" evidence="1">
    <location>
        <begin position="505"/>
        <end position="516"/>
    </location>
</feature>
<dbReference type="InterPro" id="IPR036249">
    <property type="entry name" value="Thioredoxin-like_sf"/>
</dbReference>
<name>A0A6B0SXM4_9EURY</name>